<dbReference type="OrthoDB" id="9810818at2"/>
<accession>A0A1T3F857</accession>
<gene>
    <name evidence="8" type="ORF">BMF97_10925</name>
</gene>
<evidence type="ECO:0000256" key="4">
    <source>
        <dbReference type="ARBA" id="ARBA00022989"/>
    </source>
</evidence>
<dbReference type="Proteomes" id="UP000188947">
    <property type="component" value="Unassembled WGS sequence"/>
</dbReference>
<feature type="transmembrane region" description="Helical" evidence="6">
    <location>
        <begin position="36"/>
        <end position="56"/>
    </location>
</feature>
<feature type="transmembrane region" description="Helical" evidence="6">
    <location>
        <begin position="251"/>
        <end position="269"/>
    </location>
</feature>
<dbReference type="STRING" id="238.BBD35_17585"/>
<feature type="domain" description="EamA" evidence="7">
    <location>
        <begin position="7"/>
        <end position="146"/>
    </location>
</feature>
<evidence type="ECO:0000256" key="3">
    <source>
        <dbReference type="ARBA" id="ARBA00022692"/>
    </source>
</evidence>
<dbReference type="InterPro" id="IPR050638">
    <property type="entry name" value="AA-Vitamin_Transporters"/>
</dbReference>
<keyword evidence="9" id="KW-1185">Reference proteome</keyword>
<keyword evidence="3 6" id="KW-0812">Transmembrane</keyword>
<dbReference type="AlphaFoldDB" id="A0A1T3F857"/>
<feature type="transmembrane region" description="Helical" evidence="6">
    <location>
        <begin position="158"/>
        <end position="176"/>
    </location>
</feature>
<dbReference type="eggNOG" id="COG0697">
    <property type="taxonomic scope" value="Bacteria"/>
</dbReference>
<dbReference type="EMBL" id="MPOG01000011">
    <property type="protein sequence ID" value="OOH95379.1"/>
    <property type="molecule type" value="Genomic_DNA"/>
</dbReference>
<evidence type="ECO:0000256" key="6">
    <source>
        <dbReference type="SAM" id="Phobius"/>
    </source>
</evidence>
<organism evidence="8 9">
    <name type="scientific">Elizabethkingia meningoseptica</name>
    <name type="common">Chryseobacterium meningosepticum</name>
    <dbReference type="NCBI Taxonomy" id="238"/>
    <lineage>
        <taxon>Bacteria</taxon>
        <taxon>Pseudomonadati</taxon>
        <taxon>Bacteroidota</taxon>
        <taxon>Flavobacteriia</taxon>
        <taxon>Flavobacteriales</taxon>
        <taxon>Weeksellaceae</taxon>
        <taxon>Elizabethkingia</taxon>
    </lineage>
</organism>
<evidence type="ECO:0000256" key="5">
    <source>
        <dbReference type="ARBA" id="ARBA00023136"/>
    </source>
</evidence>
<keyword evidence="5 6" id="KW-0472">Membrane</keyword>
<sequence>MKNTNIKGFLLALTAASLWGISGTFGQFLFQQRGVSVEWMITVRMLISGIILLFISAFGKKTDLWSIWKNRKDTMKLLLFGITGMLMVQYTYFAAIKHSNAATATVLQYAGPVIIAVYLAVKNKKTPRFIDFIAISFAVLGNYILVTHGDPGTLNISSTALFFGIASAFALAIYTLQPIELLKKYNSAVVIGWGMFIGGFAFSFVHAPWKVEGTWDSQAYLYAAFIVFFGTLIPFYFYLTAVQLIGGQKSSLLASGEPLSATILAVLWLHVPFTLMDWIGSIFIISTIFLLSYEKKKENKMRLSGT</sequence>
<name>A0A1T3F857_ELIME</name>
<dbReference type="InterPro" id="IPR000620">
    <property type="entry name" value="EamA_dom"/>
</dbReference>
<comment type="caution">
    <text evidence="8">The sequence shown here is derived from an EMBL/GenBank/DDBJ whole genome shotgun (WGS) entry which is preliminary data.</text>
</comment>
<reference evidence="8 9" key="1">
    <citation type="submission" date="2016-11" db="EMBL/GenBank/DDBJ databases">
        <title>Genome sequence and comparative genomic analysis of clinical strain Elizabethkingia meningoseptica 61421 PRCM.</title>
        <authorList>
            <person name="Wang M."/>
            <person name="Hu S."/>
            <person name="Cao L."/>
            <person name="Jiang T."/>
            <person name="Zhou Y."/>
            <person name="Ming D."/>
        </authorList>
    </citation>
    <scope>NUCLEOTIDE SEQUENCE [LARGE SCALE GENOMIC DNA]</scope>
    <source>
        <strain evidence="8 9">61421 PRCM</strain>
    </source>
</reference>
<comment type="subcellular location">
    <subcellularLocation>
        <location evidence="1">Membrane</location>
        <topology evidence="1">Multi-pass membrane protein</topology>
    </subcellularLocation>
</comment>
<dbReference type="Pfam" id="PF00892">
    <property type="entry name" value="EamA"/>
    <property type="match status" value="2"/>
</dbReference>
<dbReference type="InterPro" id="IPR037185">
    <property type="entry name" value="EmrE-like"/>
</dbReference>
<feature type="transmembrane region" description="Helical" evidence="6">
    <location>
        <begin position="77"/>
        <end position="95"/>
    </location>
</feature>
<dbReference type="PANTHER" id="PTHR32322:SF2">
    <property type="entry name" value="EAMA DOMAIN-CONTAINING PROTEIN"/>
    <property type="match status" value="1"/>
</dbReference>
<evidence type="ECO:0000256" key="2">
    <source>
        <dbReference type="ARBA" id="ARBA00007362"/>
    </source>
</evidence>
<feature type="domain" description="EamA" evidence="7">
    <location>
        <begin position="160"/>
        <end position="292"/>
    </location>
</feature>
<feature type="transmembrane region" description="Helical" evidence="6">
    <location>
        <begin position="101"/>
        <end position="121"/>
    </location>
</feature>
<evidence type="ECO:0000256" key="1">
    <source>
        <dbReference type="ARBA" id="ARBA00004141"/>
    </source>
</evidence>
<evidence type="ECO:0000259" key="7">
    <source>
        <dbReference type="Pfam" id="PF00892"/>
    </source>
</evidence>
<dbReference type="PANTHER" id="PTHR32322">
    <property type="entry name" value="INNER MEMBRANE TRANSPORTER"/>
    <property type="match status" value="1"/>
</dbReference>
<feature type="transmembrane region" description="Helical" evidence="6">
    <location>
        <begin position="188"/>
        <end position="207"/>
    </location>
</feature>
<comment type="similarity">
    <text evidence="2">Belongs to the EamA transporter family.</text>
</comment>
<dbReference type="GO" id="GO:0016020">
    <property type="term" value="C:membrane"/>
    <property type="evidence" value="ECO:0007669"/>
    <property type="project" value="UniProtKB-SubCell"/>
</dbReference>
<feature type="transmembrane region" description="Helical" evidence="6">
    <location>
        <begin position="219"/>
        <end position="239"/>
    </location>
</feature>
<feature type="transmembrane region" description="Helical" evidence="6">
    <location>
        <begin position="275"/>
        <end position="293"/>
    </location>
</feature>
<keyword evidence="4 6" id="KW-1133">Transmembrane helix</keyword>
<proteinExistence type="inferred from homology"/>
<feature type="transmembrane region" description="Helical" evidence="6">
    <location>
        <begin position="128"/>
        <end position="146"/>
    </location>
</feature>
<evidence type="ECO:0000313" key="9">
    <source>
        <dbReference type="Proteomes" id="UP000188947"/>
    </source>
</evidence>
<protein>
    <submittedName>
        <fullName evidence="8">EamA family transporter</fullName>
    </submittedName>
</protein>
<dbReference type="SUPFAM" id="SSF103481">
    <property type="entry name" value="Multidrug resistance efflux transporter EmrE"/>
    <property type="match status" value="2"/>
</dbReference>
<dbReference type="RefSeq" id="WP_077564718.1">
    <property type="nucleotide sequence ID" value="NZ_CP016378.1"/>
</dbReference>
<evidence type="ECO:0000313" key="8">
    <source>
        <dbReference type="EMBL" id="OOH95379.1"/>
    </source>
</evidence>